<keyword evidence="1" id="KW-0812">Transmembrane</keyword>
<name>A0AA39JL20_9AGAR</name>
<protein>
    <submittedName>
        <fullName evidence="2">Uncharacterized protein</fullName>
    </submittedName>
</protein>
<evidence type="ECO:0000256" key="1">
    <source>
        <dbReference type="SAM" id="Phobius"/>
    </source>
</evidence>
<sequence length="292" mass="32382">MALTGTSSYMDVLFLAIHFPQEASETNQNEFPISSMTGTFCFLIENSAIVSYMQSIGRAGHLVTVRVSPDPIHNTKLSLTYRRIQSFFVMGIPATMLYLLGPTLTVIAAVFLGVIQEWWGLGVLALLLLSRGINMVIVSRRSTRRKVIREPGVEGDRIIFMSRNRWIRLRGMVDDLRTVTTCQFLRDESTLEGLAVSFAKLLVCLAAALAGNISTVGSLMIVSHLLCSSALLASSKFFSPCLQIFDCVVRVEGEPTRYERRMSDMIAEVIKETRSTGTDWAIGMELIVRGTV</sequence>
<dbReference type="Proteomes" id="UP001175226">
    <property type="component" value="Unassembled WGS sequence"/>
</dbReference>
<gene>
    <name evidence="2" type="ORF">EV421DRAFT_1799164</name>
</gene>
<accession>A0AA39JL20</accession>
<keyword evidence="1" id="KW-0472">Membrane</keyword>
<feature type="transmembrane region" description="Helical" evidence="1">
    <location>
        <begin position="201"/>
        <end position="226"/>
    </location>
</feature>
<keyword evidence="3" id="KW-1185">Reference proteome</keyword>
<evidence type="ECO:0000313" key="3">
    <source>
        <dbReference type="Proteomes" id="UP001175226"/>
    </source>
</evidence>
<comment type="caution">
    <text evidence="2">The sequence shown here is derived from an EMBL/GenBank/DDBJ whole genome shotgun (WGS) entry which is preliminary data.</text>
</comment>
<dbReference type="AlphaFoldDB" id="A0AA39JL20"/>
<feature type="transmembrane region" description="Helical" evidence="1">
    <location>
        <begin position="87"/>
        <end position="112"/>
    </location>
</feature>
<dbReference type="EMBL" id="JAUEPT010000018">
    <property type="protein sequence ID" value="KAK0444711.1"/>
    <property type="molecule type" value="Genomic_DNA"/>
</dbReference>
<reference evidence="2" key="1">
    <citation type="submission" date="2023-06" db="EMBL/GenBank/DDBJ databases">
        <authorList>
            <consortium name="Lawrence Berkeley National Laboratory"/>
            <person name="Ahrendt S."/>
            <person name="Sahu N."/>
            <person name="Indic B."/>
            <person name="Wong-Bajracharya J."/>
            <person name="Merenyi Z."/>
            <person name="Ke H.-M."/>
            <person name="Monk M."/>
            <person name="Kocsube S."/>
            <person name="Drula E."/>
            <person name="Lipzen A."/>
            <person name="Balint B."/>
            <person name="Henrissat B."/>
            <person name="Andreopoulos B."/>
            <person name="Martin F.M."/>
            <person name="Harder C.B."/>
            <person name="Rigling D."/>
            <person name="Ford K.L."/>
            <person name="Foster G.D."/>
            <person name="Pangilinan J."/>
            <person name="Papanicolaou A."/>
            <person name="Barry K."/>
            <person name="LaButti K."/>
            <person name="Viragh M."/>
            <person name="Koriabine M."/>
            <person name="Yan M."/>
            <person name="Riley R."/>
            <person name="Champramary S."/>
            <person name="Plett K.L."/>
            <person name="Tsai I.J."/>
            <person name="Slot J."/>
            <person name="Sipos G."/>
            <person name="Plett J."/>
            <person name="Nagy L.G."/>
            <person name="Grigoriev I.V."/>
        </authorList>
    </citation>
    <scope>NUCLEOTIDE SEQUENCE</scope>
    <source>
        <strain evidence="2">FPL87.14</strain>
    </source>
</reference>
<proteinExistence type="predicted"/>
<organism evidence="2 3">
    <name type="scientific">Armillaria borealis</name>
    <dbReference type="NCBI Taxonomy" id="47425"/>
    <lineage>
        <taxon>Eukaryota</taxon>
        <taxon>Fungi</taxon>
        <taxon>Dikarya</taxon>
        <taxon>Basidiomycota</taxon>
        <taxon>Agaricomycotina</taxon>
        <taxon>Agaricomycetes</taxon>
        <taxon>Agaricomycetidae</taxon>
        <taxon>Agaricales</taxon>
        <taxon>Marasmiineae</taxon>
        <taxon>Physalacriaceae</taxon>
        <taxon>Armillaria</taxon>
    </lineage>
</organism>
<feature type="transmembrane region" description="Helical" evidence="1">
    <location>
        <begin position="118"/>
        <end position="139"/>
    </location>
</feature>
<evidence type="ECO:0000313" key="2">
    <source>
        <dbReference type="EMBL" id="KAK0444711.1"/>
    </source>
</evidence>
<keyword evidence="1" id="KW-1133">Transmembrane helix</keyword>